<evidence type="ECO:0000259" key="14">
    <source>
        <dbReference type="PROSITE" id="PS50076"/>
    </source>
</evidence>
<evidence type="ECO:0000256" key="11">
    <source>
        <dbReference type="ARBA" id="ARBA00070112"/>
    </source>
</evidence>
<comment type="subunit">
    <text evidence="10">Associates with the ATP synthase complex. Interacts with MT-ATP6; interaction is direct. Interacts with ATP5MC2; interaction is direct.</text>
</comment>
<evidence type="ECO:0000256" key="2">
    <source>
        <dbReference type="ARBA" id="ARBA00022692"/>
    </source>
</evidence>
<dbReference type="AlphaFoldDB" id="A0A834C8C7"/>
<proteinExistence type="predicted"/>
<dbReference type="SUPFAM" id="SSF46565">
    <property type="entry name" value="Chaperone J-domain"/>
    <property type="match status" value="1"/>
</dbReference>
<dbReference type="CDD" id="cd06257">
    <property type="entry name" value="DnaJ"/>
    <property type="match status" value="1"/>
</dbReference>
<evidence type="ECO:0000256" key="6">
    <source>
        <dbReference type="ARBA" id="ARBA00023128"/>
    </source>
</evidence>
<evidence type="ECO:0000256" key="9">
    <source>
        <dbReference type="ARBA" id="ARBA00058822"/>
    </source>
</evidence>
<keyword evidence="6" id="KW-0496">Mitochondrion</keyword>
<keyword evidence="8" id="KW-0143">Chaperone</keyword>
<dbReference type="Pfam" id="PF00226">
    <property type="entry name" value="DnaJ"/>
    <property type="match status" value="1"/>
</dbReference>
<reference evidence="15" key="1">
    <citation type="journal article" name="BMC Genomics">
        <title>Long-read sequencing and de novo genome assembly of marine medaka (Oryzias melastigma).</title>
        <authorList>
            <person name="Liang P."/>
            <person name="Saqib H.S.A."/>
            <person name="Ni X."/>
            <person name="Shen Y."/>
        </authorList>
    </citation>
    <scope>NUCLEOTIDE SEQUENCE</scope>
    <source>
        <strain evidence="15">Bigg-433</strain>
    </source>
</reference>
<evidence type="ECO:0000256" key="5">
    <source>
        <dbReference type="ARBA" id="ARBA00022989"/>
    </source>
</evidence>
<comment type="subcellular location">
    <subcellularLocation>
        <location evidence="1">Mitochondrion inner membrane</location>
        <topology evidence="1">Single-pass membrane protein</topology>
    </subcellularLocation>
</comment>
<evidence type="ECO:0000256" key="3">
    <source>
        <dbReference type="ARBA" id="ARBA00022792"/>
    </source>
</evidence>
<protein>
    <recommendedName>
        <fullName evidence="11">DnaJ homolog subfamily C member 30, mitochondrial</fullName>
    </recommendedName>
</protein>
<feature type="domain" description="J" evidence="14">
    <location>
        <begin position="165"/>
        <end position="230"/>
    </location>
</feature>
<evidence type="ECO:0000256" key="8">
    <source>
        <dbReference type="ARBA" id="ARBA00023186"/>
    </source>
</evidence>
<evidence type="ECO:0000256" key="4">
    <source>
        <dbReference type="ARBA" id="ARBA00022946"/>
    </source>
</evidence>
<dbReference type="PANTHER" id="PTHR44873">
    <property type="entry name" value="DNAJ HOMOLOG SUBFAMILY C MEMBER 30, MITOCHONDRIAL"/>
    <property type="match status" value="1"/>
</dbReference>
<organism evidence="15 16">
    <name type="scientific">Oryzias melastigma</name>
    <name type="common">Marine medaka</name>
    <dbReference type="NCBI Taxonomy" id="30732"/>
    <lineage>
        <taxon>Eukaryota</taxon>
        <taxon>Metazoa</taxon>
        <taxon>Chordata</taxon>
        <taxon>Craniata</taxon>
        <taxon>Vertebrata</taxon>
        <taxon>Euteleostomi</taxon>
        <taxon>Actinopterygii</taxon>
        <taxon>Neopterygii</taxon>
        <taxon>Teleostei</taxon>
        <taxon>Neoteleostei</taxon>
        <taxon>Acanthomorphata</taxon>
        <taxon>Ovalentaria</taxon>
        <taxon>Atherinomorphae</taxon>
        <taxon>Beloniformes</taxon>
        <taxon>Adrianichthyidae</taxon>
        <taxon>Oryziinae</taxon>
        <taxon>Oryzias</taxon>
    </lineage>
</organism>
<dbReference type="PANTHER" id="PTHR44873:SF1">
    <property type="entry name" value="DNAJ HOMOLOG SUBFAMILY C MEMBER 30, MITOCHONDRIAL"/>
    <property type="match status" value="1"/>
</dbReference>
<evidence type="ECO:0000313" key="16">
    <source>
        <dbReference type="Proteomes" id="UP000646548"/>
    </source>
</evidence>
<accession>A0A834C8C7</accession>
<keyword evidence="7 13" id="KW-0472">Membrane</keyword>
<feature type="region of interest" description="Disordered" evidence="12">
    <location>
        <begin position="241"/>
        <end position="267"/>
    </location>
</feature>
<keyword evidence="3" id="KW-0999">Mitochondrion inner membrane</keyword>
<comment type="function">
    <text evidence="9">Mitochondrial protein enriched in neurons that acts as a regulator of mitochondrial respiration. Associates with the ATP synthase complex and facilitates ATP synthesis. May be a chaperone protein involved in the turnover of the subunits of mitochondrial complex I N-module. It facilitates the degradation of N-module subunits damaged by oxidative stress, and contributes to complex I functional efficiency.</text>
</comment>
<dbReference type="EMBL" id="WKFB01000479">
    <property type="protein sequence ID" value="KAF6721796.1"/>
    <property type="molecule type" value="Genomic_DNA"/>
</dbReference>
<evidence type="ECO:0000256" key="7">
    <source>
        <dbReference type="ARBA" id="ARBA00023136"/>
    </source>
</evidence>
<sequence>MAEVSRRFGTGSLRFALQLWDRGPQTRRQRHGRGAVNASGISIGFVLNDIGNCGRNGLKNGATDGFLRTSRYGYITRNPFPGSVDYGSDTGQILKNVPTFGFENNHSIRCQTFKRHFVRNQSFTSLWSSLCSPRNKGCRDNGSAFIREFSSNGSRAEPLHKTKTGYYEVLQVTPVATQAQIKTAYYKQSFIYHPDRNAGSDDATARFSEISEAYTVLGNKALRRKYDRGLLSAADLTAAVRPSARDTPGSSAKSGDSRHSVGRTGTQGGTFDFDKFYKSHYNEQLQRQQEIRVRKEEMQKTDAVGDKKLGLMVEVAIVMLLIFAFGLIQNINKG</sequence>
<keyword evidence="2 13" id="KW-0812">Transmembrane</keyword>
<evidence type="ECO:0000256" key="13">
    <source>
        <dbReference type="SAM" id="Phobius"/>
    </source>
</evidence>
<dbReference type="Proteomes" id="UP000646548">
    <property type="component" value="Unassembled WGS sequence"/>
</dbReference>
<evidence type="ECO:0000256" key="10">
    <source>
        <dbReference type="ARBA" id="ARBA00065070"/>
    </source>
</evidence>
<dbReference type="InterPro" id="IPR053025">
    <property type="entry name" value="Mito_ATP_Synthase-Asso"/>
</dbReference>
<dbReference type="InterPro" id="IPR036869">
    <property type="entry name" value="J_dom_sf"/>
</dbReference>
<dbReference type="GO" id="GO:0005743">
    <property type="term" value="C:mitochondrial inner membrane"/>
    <property type="evidence" value="ECO:0007669"/>
    <property type="project" value="UniProtKB-SubCell"/>
</dbReference>
<gene>
    <name evidence="15" type="ORF">FQA47_016295</name>
</gene>
<dbReference type="FunFam" id="1.10.287.110:FF:000060">
    <property type="entry name" value="DnaJ (Hsp40) homolog, subfamily C, member 30"/>
    <property type="match status" value="1"/>
</dbReference>
<dbReference type="SMART" id="SM00271">
    <property type="entry name" value="DnaJ"/>
    <property type="match status" value="1"/>
</dbReference>
<evidence type="ECO:0000256" key="12">
    <source>
        <dbReference type="SAM" id="MobiDB-lite"/>
    </source>
</evidence>
<evidence type="ECO:0000313" key="15">
    <source>
        <dbReference type="EMBL" id="KAF6721796.1"/>
    </source>
</evidence>
<dbReference type="PRINTS" id="PR00625">
    <property type="entry name" value="JDOMAIN"/>
</dbReference>
<name>A0A834C8C7_ORYME</name>
<dbReference type="Gene3D" id="1.10.287.110">
    <property type="entry name" value="DnaJ domain"/>
    <property type="match status" value="1"/>
</dbReference>
<dbReference type="InterPro" id="IPR001623">
    <property type="entry name" value="DnaJ_domain"/>
</dbReference>
<keyword evidence="5 13" id="KW-1133">Transmembrane helix</keyword>
<dbReference type="PROSITE" id="PS50076">
    <property type="entry name" value="DNAJ_2"/>
    <property type="match status" value="1"/>
</dbReference>
<feature type="transmembrane region" description="Helical" evidence="13">
    <location>
        <begin position="309"/>
        <end position="328"/>
    </location>
</feature>
<evidence type="ECO:0000256" key="1">
    <source>
        <dbReference type="ARBA" id="ARBA00004434"/>
    </source>
</evidence>
<comment type="caution">
    <text evidence="15">The sequence shown here is derived from an EMBL/GenBank/DDBJ whole genome shotgun (WGS) entry which is preliminary data.</text>
</comment>
<keyword evidence="4" id="KW-0809">Transit peptide</keyword>